<keyword evidence="1" id="KW-0812">Transmembrane</keyword>
<protein>
    <submittedName>
        <fullName evidence="2">Uncharacterized protein</fullName>
    </submittedName>
</protein>
<dbReference type="AlphaFoldDB" id="A0A7G9SNE5"/>
<evidence type="ECO:0000313" key="3">
    <source>
        <dbReference type="Proteomes" id="UP000515804"/>
    </source>
</evidence>
<evidence type="ECO:0000313" key="2">
    <source>
        <dbReference type="EMBL" id="QNN69370.1"/>
    </source>
</evidence>
<keyword evidence="1" id="KW-1133">Transmembrane helix</keyword>
<accession>A0A7G9SNE5</accession>
<keyword evidence="3" id="KW-1185">Reference proteome</keyword>
<feature type="transmembrane region" description="Helical" evidence="1">
    <location>
        <begin position="40"/>
        <end position="62"/>
    </location>
</feature>
<keyword evidence="1" id="KW-0472">Membrane</keyword>
<name>A0A7G9SNE5_9GAMM</name>
<dbReference type="EMBL" id="CP060719">
    <property type="protein sequence ID" value="QNN69370.1"/>
    <property type="molecule type" value="Genomic_DNA"/>
</dbReference>
<dbReference type="KEGG" id="tcn:H9L16_11890"/>
<evidence type="ECO:0000256" key="1">
    <source>
        <dbReference type="SAM" id="Phobius"/>
    </source>
</evidence>
<proteinExistence type="predicted"/>
<reference evidence="2 3" key="1">
    <citation type="submission" date="2020-08" db="EMBL/GenBank/DDBJ databases">
        <title>Genome sequence of Thermomonas carbonis KCTC 42013T.</title>
        <authorList>
            <person name="Hyun D.-W."/>
            <person name="Bae J.-W."/>
        </authorList>
    </citation>
    <scope>NUCLEOTIDE SEQUENCE [LARGE SCALE GENOMIC DNA]</scope>
    <source>
        <strain evidence="2 3">KCTC 42013</strain>
    </source>
</reference>
<gene>
    <name evidence="2" type="ORF">H9L16_11890</name>
</gene>
<sequence>MTIHFILYLFIVVMLLVTGLRAVAGRGLALTLSSSSNGPLLGPLACCLLFLRSAWSFGLSLIQGCQLHCSAKASDPW</sequence>
<feature type="transmembrane region" description="Helical" evidence="1">
    <location>
        <begin position="6"/>
        <end position="28"/>
    </location>
</feature>
<dbReference type="RefSeq" id="WP_187551893.1">
    <property type="nucleotide sequence ID" value="NZ_CP060719.1"/>
</dbReference>
<organism evidence="2 3">
    <name type="scientific">Thermomonas carbonis</name>
    <dbReference type="NCBI Taxonomy" id="1463158"/>
    <lineage>
        <taxon>Bacteria</taxon>
        <taxon>Pseudomonadati</taxon>
        <taxon>Pseudomonadota</taxon>
        <taxon>Gammaproteobacteria</taxon>
        <taxon>Lysobacterales</taxon>
        <taxon>Lysobacteraceae</taxon>
        <taxon>Thermomonas</taxon>
    </lineage>
</organism>
<dbReference type="Proteomes" id="UP000515804">
    <property type="component" value="Chromosome"/>
</dbReference>